<sequence length="196" mass="22431">EAANSTERCALLLRAVKGCERVLGAAFFEKNTGRFWLIRETRTFMEALTNLASTYAHLNDFDNAIACYERAILLNPADNQFNRYPLSNCYIQNKQLDKARQLATQFHHDRGAFFLFDQALIAFIELGDHKDSKTLKKIALTHNKFVPKLLSGKIKMPKRMPERLSSGDKDEAVLYAAQNTELWRSISGSIVWLMKK</sequence>
<organism evidence="1">
    <name type="scientific">hydrothermal vent metagenome</name>
    <dbReference type="NCBI Taxonomy" id="652676"/>
    <lineage>
        <taxon>unclassified sequences</taxon>
        <taxon>metagenomes</taxon>
        <taxon>ecological metagenomes</taxon>
    </lineage>
</organism>
<dbReference type="InterPro" id="IPR019734">
    <property type="entry name" value="TPR_rpt"/>
</dbReference>
<gene>
    <name evidence="1" type="ORF">MNBD_GAMMA08-1312</name>
</gene>
<dbReference type="Pfam" id="PF00515">
    <property type="entry name" value="TPR_1"/>
    <property type="match status" value="1"/>
</dbReference>
<accession>A0A3B0WW09</accession>
<dbReference type="EMBL" id="UOFH01000128">
    <property type="protein sequence ID" value="VAW60205.1"/>
    <property type="molecule type" value="Genomic_DNA"/>
</dbReference>
<dbReference type="SUPFAM" id="SSF48452">
    <property type="entry name" value="TPR-like"/>
    <property type="match status" value="1"/>
</dbReference>
<dbReference type="PROSITE" id="PS50005">
    <property type="entry name" value="TPR"/>
    <property type="match status" value="1"/>
</dbReference>
<feature type="non-terminal residue" evidence="1">
    <location>
        <position position="1"/>
    </location>
</feature>
<protein>
    <submittedName>
        <fullName evidence="1">Uncharacterized protein</fullName>
    </submittedName>
</protein>
<dbReference type="Gene3D" id="1.25.40.10">
    <property type="entry name" value="Tetratricopeptide repeat domain"/>
    <property type="match status" value="1"/>
</dbReference>
<dbReference type="SMART" id="SM00028">
    <property type="entry name" value="TPR"/>
    <property type="match status" value="1"/>
</dbReference>
<dbReference type="AlphaFoldDB" id="A0A3B0WW09"/>
<proteinExistence type="predicted"/>
<name>A0A3B0WW09_9ZZZZ</name>
<reference evidence="1" key="1">
    <citation type="submission" date="2018-06" db="EMBL/GenBank/DDBJ databases">
        <authorList>
            <person name="Zhirakovskaya E."/>
        </authorList>
    </citation>
    <scope>NUCLEOTIDE SEQUENCE</scope>
</reference>
<dbReference type="InterPro" id="IPR011990">
    <property type="entry name" value="TPR-like_helical_dom_sf"/>
</dbReference>
<dbReference type="PROSITE" id="PS50293">
    <property type="entry name" value="TPR_REGION"/>
    <property type="match status" value="1"/>
</dbReference>
<evidence type="ECO:0000313" key="1">
    <source>
        <dbReference type="EMBL" id="VAW60205.1"/>
    </source>
</evidence>